<name>A0AB36V446_BACTU</name>
<organism evidence="1 2">
    <name type="scientific">Bacillus thuringiensis</name>
    <dbReference type="NCBI Taxonomy" id="1428"/>
    <lineage>
        <taxon>Bacteria</taxon>
        <taxon>Bacillati</taxon>
        <taxon>Bacillota</taxon>
        <taxon>Bacilli</taxon>
        <taxon>Bacillales</taxon>
        <taxon>Bacillaceae</taxon>
        <taxon>Bacillus</taxon>
        <taxon>Bacillus cereus group</taxon>
    </lineage>
</organism>
<comment type="caution">
    <text evidence="1">The sequence shown here is derived from an EMBL/GenBank/DDBJ whole genome shotgun (WGS) entry which is preliminary data.</text>
</comment>
<gene>
    <name evidence="1" type="ORF">COE48_26550</name>
</gene>
<accession>A0AB36V446</accession>
<evidence type="ECO:0000313" key="1">
    <source>
        <dbReference type="EMBL" id="PGZ00254.1"/>
    </source>
</evidence>
<evidence type="ECO:0000313" key="2">
    <source>
        <dbReference type="Proteomes" id="UP000223445"/>
    </source>
</evidence>
<proteinExistence type="predicted"/>
<protein>
    <submittedName>
        <fullName evidence="1">Uncharacterized protein</fullName>
    </submittedName>
</protein>
<dbReference type="AlphaFoldDB" id="A0AB36V446"/>
<reference evidence="1 2" key="1">
    <citation type="submission" date="2017-09" db="EMBL/GenBank/DDBJ databases">
        <title>Large-scale bioinformatics analysis of Bacillus genomes uncovers conserved roles of natural products in bacterial physiology.</title>
        <authorList>
            <consortium name="Agbiome Team Llc"/>
            <person name="Bleich R.M."/>
            <person name="Grubbs K.J."/>
            <person name="Santa Maria K.C."/>
            <person name="Allen S.E."/>
            <person name="Farag S."/>
            <person name="Shank E.A."/>
            <person name="Bowers A."/>
        </authorList>
    </citation>
    <scope>NUCLEOTIDE SEQUENCE [LARGE SCALE GENOMIC DNA]</scope>
    <source>
        <strain evidence="1 2">AFS030179</strain>
    </source>
</reference>
<dbReference type="Proteomes" id="UP000223445">
    <property type="component" value="Unassembled WGS sequence"/>
</dbReference>
<dbReference type="EMBL" id="NUPM01000026">
    <property type="protein sequence ID" value="PGZ00254.1"/>
    <property type="molecule type" value="Genomic_DNA"/>
</dbReference>
<sequence length="94" mass="11123">MILFTTLQSKLKGLDNILDQNENKYIEENYFSFINESHDHIKTLHIQIKLMLGEYQQILNLVNDIKTEEIKNHIKKEISILSLLKQHSDIDKSK</sequence>